<dbReference type="OrthoDB" id="3169239at2"/>
<dbReference type="AlphaFoldDB" id="A0A1G6HKQ5"/>
<proteinExistence type="predicted"/>
<keyword evidence="4" id="KW-0521">NADP</keyword>
<evidence type="ECO:0000259" key="6">
    <source>
        <dbReference type="Pfam" id="PF00724"/>
    </source>
</evidence>
<dbReference type="CDD" id="cd02932">
    <property type="entry name" value="OYE_YqiM_FMN"/>
    <property type="match status" value="1"/>
</dbReference>
<sequence length="359" mass="37882">MTHPLLFEPLTLRGLTIPNRIWLAPMCQYSAVDGLPGHWHLVHLGARAQGGFGLVLTEAAAVVPEGRISPQDAGIWSDEQAQAWAPIVDFVRAQGAAIGVQLAHAGRKASTFRPWSPVQGSVPLPDGGWETAGPSPEAFPGYVAPRELTLAEIADVPAAFAAAARRADAAGFDVVEIHAAHGYLLHQFLSPLSNTRTDAYGGSLENRARLLVETADAVRAVWPESKPLFVRVSATDWLPGGLTVDDVAQLAKVLGGHGVDLIDVSSGGNAPAQIPVGPGYQVPAARDVRGVAGVPVSAVGLITDPVQAEQVLLDGSADAIMLGREGLRDPHWPLRAAHALGLPDDEARWPAQYVRAAWR</sequence>
<keyword evidence="2" id="KW-0285">Flavoprotein</keyword>
<dbReference type="InterPro" id="IPR001155">
    <property type="entry name" value="OxRdtase_FMN_N"/>
</dbReference>
<dbReference type="GO" id="GO:0003959">
    <property type="term" value="F:NADPH dehydrogenase activity"/>
    <property type="evidence" value="ECO:0007669"/>
    <property type="project" value="InterPro"/>
</dbReference>
<dbReference type="GO" id="GO:0010181">
    <property type="term" value="F:FMN binding"/>
    <property type="evidence" value="ECO:0007669"/>
    <property type="project" value="InterPro"/>
</dbReference>
<dbReference type="Pfam" id="PF00724">
    <property type="entry name" value="Oxidored_FMN"/>
    <property type="match status" value="1"/>
</dbReference>
<protein>
    <submittedName>
        <fullName evidence="7">2,4-dienoyl-CoA reductase</fullName>
    </submittedName>
</protein>
<evidence type="ECO:0000256" key="5">
    <source>
        <dbReference type="ARBA" id="ARBA00023002"/>
    </source>
</evidence>
<dbReference type="EMBL" id="FMYH01000001">
    <property type="protein sequence ID" value="SDB94485.1"/>
    <property type="molecule type" value="Genomic_DNA"/>
</dbReference>
<comment type="cofactor">
    <cofactor evidence="1">
        <name>FMN</name>
        <dbReference type="ChEBI" id="CHEBI:58210"/>
    </cofactor>
</comment>
<dbReference type="PANTHER" id="PTHR43303:SF4">
    <property type="entry name" value="NADPH DEHYDROGENASE C23G7.10C-RELATED"/>
    <property type="match status" value="1"/>
</dbReference>
<feature type="domain" description="NADH:flavin oxidoreductase/NADH oxidase N-terminal" evidence="6">
    <location>
        <begin position="6"/>
        <end position="340"/>
    </location>
</feature>
<keyword evidence="3" id="KW-0288">FMN</keyword>
<organism evidence="7 8">
    <name type="scientific">Sanguibacter gelidistatuariae</name>
    <dbReference type="NCBI Taxonomy" id="1814289"/>
    <lineage>
        <taxon>Bacteria</taxon>
        <taxon>Bacillati</taxon>
        <taxon>Actinomycetota</taxon>
        <taxon>Actinomycetes</taxon>
        <taxon>Micrococcales</taxon>
        <taxon>Sanguibacteraceae</taxon>
        <taxon>Sanguibacter</taxon>
    </lineage>
</organism>
<reference evidence="7 8" key="1">
    <citation type="submission" date="2016-09" db="EMBL/GenBank/DDBJ databases">
        <authorList>
            <person name="Capua I."/>
            <person name="De Benedictis P."/>
            <person name="Joannis T."/>
            <person name="Lombin L.H."/>
            <person name="Cattoli G."/>
        </authorList>
    </citation>
    <scope>NUCLEOTIDE SEQUENCE [LARGE SCALE GENOMIC DNA]</scope>
    <source>
        <strain evidence="7 8">ISLP-3</strain>
    </source>
</reference>
<dbReference type="InterPro" id="IPR013785">
    <property type="entry name" value="Aldolase_TIM"/>
</dbReference>
<gene>
    <name evidence="7" type="ORF">SAMN05216410_1097</name>
</gene>
<dbReference type="GO" id="GO:0050661">
    <property type="term" value="F:NADP binding"/>
    <property type="evidence" value="ECO:0007669"/>
    <property type="project" value="InterPro"/>
</dbReference>
<dbReference type="Proteomes" id="UP000199039">
    <property type="component" value="Unassembled WGS sequence"/>
</dbReference>
<dbReference type="RefSeq" id="WP_093181335.1">
    <property type="nucleotide sequence ID" value="NZ_FMYH01000001.1"/>
</dbReference>
<evidence type="ECO:0000256" key="3">
    <source>
        <dbReference type="ARBA" id="ARBA00022643"/>
    </source>
</evidence>
<keyword evidence="8" id="KW-1185">Reference proteome</keyword>
<keyword evidence="5" id="KW-0560">Oxidoreductase</keyword>
<evidence type="ECO:0000256" key="1">
    <source>
        <dbReference type="ARBA" id="ARBA00001917"/>
    </source>
</evidence>
<evidence type="ECO:0000313" key="8">
    <source>
        <dbReference type="Proteomes" id="UP000199039"/>
    </source>
</evidence>
<name>A0A1G6HKQ5_9MICO</name>
<dbReference type="InterPro" id="IPR044152">
    <property type="entry name" value="YqjM-like"/>
</dbReference>
<accession>A0A1G6HKQ5</accession>
<dbReference type="STRING" id="1814289.SAMN05216410_1097"/>
<evidence type="ECO:0000256" key="2">
    <source>
        <dbReference type="ARBA" id="ARBA00022630"/>
    </source>
</evidence>
<evidence type="ECO:0000256" key="4">
    <source>
        <dbReference type="ARBA" id="ARBA00022857"/>
    </source>
</evidence>
<dbReference type="Gene3D" id="3.20.20.70">
    <property type="entry name" value="Aldolase class I"/>
    <property type="match status" value="1"/>
</dbReference>
<dbReference type="SUPFAM" id="SSF51395">
    <property type="entry name" value="FMN-linked oxidoreductases"/>
    <property type="match status" value="1"/>
</dbReference>
<dbReference type="PANTHER" id="PTHR43303">
    <property type="entry name" value="NADPH DEHYDROGENASE C23G7.10C-RELATED"/>
    <property type="match status" value="1"/>
</dbReference>
<evidence type="ECO:0000313" key="7">
    <source>
        <dbReference type="EMBL" id="SDB94485.1"/>
    </source>
</evidence>